<dbReference type="SUPFAM" id="SSF57501">
    <property type="entry name" value="Cystine-knot cytokines"/>
    <property type="match status" value="1"/>
</dbReference>
<dbReference type="SMART" id="SM00141">
    <property type="entry name" value="PDGF"/>
    <property type="match status" value="1"/>
</dbReference>
<dbReference type="PROSITE" id="PS50278">
    <property type="entry name" value="PDGF_2"/>
    <property type="match status" value="1"/>
</dbReference>
<dbReference type="EMBL" id="JH431783">
    <property type="status" value="NOT_ANNOTATED_CDS"/>
    <property type="molecule type" value="Genomic_DNA"/>
</dbReference>
<comment type="similarity">
    <text evidence="1">Belongs to the PDGF/VEGF growth factor family.</text>
</comment>
<feature type="signal peptide" evidence="3">
    <location>
        <begin position="1"/>
        <end position="23"/>
    </location>
</feature>
<keyword evidence="1" id="KW-0339">Growth factor</keyword>
<dbReference type="PhylomeDB" id="T1J1C7"/>
<evidence type="ECO:0000256" key="1">
    <source>
        <dbReference type="RuleBase" id="RU003818"/>
    </source>
</evidence>
<feature type="compositionally biased region" description="Polar residues" evidence="2">
    <location>
        <begin position="51"/>
        <end position="78"/>
    </location>
</feature>
<dbReference type="STRING" id="126957.T1J1C7"/>
<dbReference type="InterPro" id="IPR029034">
    <property type="entry name" value="Cystine-knot_cytokine"/>
</dbReference>
<feature type="compositionally biased region" description="Basic and acidic residues" evidence="2">
    <location>
        <begin position="32"/>
        <end position="50"/>
    </location>
</feature>
<dbReference type="HOGENOM" id="CLU_901142_0_0_1"/>
<feature type="region of interest" description="Disordered" evidence="2">
    <location>
        <begin position="28"/>
        <end position="90"/>
    </location>
</feature>
<evidence type="ECO:0000313" key="5">
    <source>
        <dbReference type="EnsemblMetazoa" id="SMAR007345-PA"/>
    </source>
</evidence>
<evidence type="ECO:0000313" key="6">
    <source>
        <dbReference type="Proteomes" id="UP000014500"/>
    </source>
</evidence>
<dbReference type="EnsemblMetazoa" id="SMAR007345-RA">
    <property type="protein sequence ID" value="SMAR007345-PA"/>
    <property type="gene ID" value="SMAR007345"/>
</dbReference>
<sequence length="309" mass="35410">MTPAHLTLALAVTLGWVAVCVDASLPAKTRRHSAERDADLDSTEDPHEDSVSQMSYNDASSTSYRSKSAATGHQQRNSGHGHHRSRQHWNQGVQDVKKANENYLWIRTQATCKVPRPKVIRVKDVYPDTTKEYLPRCTILHRCGDDSGCCEHDTLQCVAKTSEPVELYFYTLRMNTDSSDDLQFTNKVEKIVFINHTECECQILNDDRPRSGSSSGSNQNCLECPGEFNIREYPNGICSCDCFDRQKECMRYKRGRATFTDIDRRCVESGRCNNPECEYGLYDVYLGRCPRKNERRSLPHHWWQVDAKD</sequence>
<evidence type="ECO:0000256" key="2">
    <source>
        <dbReference type="SAM" id="MobiDB-lite"/>
    </source>
</evidence>
<dbReference type="Proteomes" id="UP000014500">
    <property type="component" value="Unassembled WGS sequence"/>
</dbReference>
<dbReference type="GO" id="GO:0035099">
    <property type="term" value="P:hemocyte migration"/>
    <property type="evidence" value="ECO:0007669"/>
    <property type="project" value="TreeGrafter"/>
</dbReference>
<dbReference type="GO" id="GO:0008083">
    <property type="term" value="F:growth factor activity"/>
    <property type="evidence" value="ECO:0007669"/>
    <property type="project" value="UniProtKB-KW"/>
</dbReference>
<dbReference type="Pfam" id="PF00341">
    <property type="entry name" value="PDGF"/>
    <property type="match status" value="1"/>
</dbReference>
<dbReference type="PANTHER" id="PTHR21719:SF1">
    <property type="entry name" value="FI06402P-RELATED"/>
    <property type="match status" value="1"/>
</dbReference>
<feature type="chain" id="PRO_5004579115" description="Platelet-derived growth factor (PDGF) family profile domain-containing protein" evidence="3">
    <location>
        <begin position="24"/>
        <end position="309"/>
    </location>
</feature>
<dbReference type="InterPro" id="IPR000072">
    <property type="entry name" value="PDGF/VEGF_dom"/>
</dbReference>
<feature type="domain" description="Platelet-derived growth factor (PDGF) family profile" evidence="4">
    <location>
        <begin position="95"/>
        <end position="206"/>
    </location>
</feature>
<evidence type="ECO:0000259" key="4">
    <source>
        <dbReference type="PROSITE" id="PS50278"/>
    </source>
</evidence>
<dbReference type="GO" id="GO:0016020">
    <property type="term" value="C:membrane"/>
    <property type="evidence" value="ECO:0007669"/>
    <property type="project" value="InterPro"/>
</dbReference>
<protein>
    <recommendedName>
        <fullName evidence="4">Platelet-derived growth factor (PDGF) family profile domain-containing protein</fullName>
    </recommendedName>
</protein>
<reference evidence="5" key="2">
    <citation type="submission" date="2015-02" db="UniProtKB">
        <authorList>
            <consortium name="EnsemblMetazoa"/>
        </authorList>
    </citation>
    <scope>IDENTIFICATION</scope>
</reference>
<keyword evidence="6" id="KW-1185">Reference proteome</keyword>
<dbReference type="AlphaFoldDB" id="T1J1C7"/>
<dbReference type="eggNOG" id="ENOG502S4F0">
    <property type="taxonomic scope" value="Eukaryota"/>
</dbReference>
<organism evidence="5 6">
    <name type="scientific">Strigamia maritima</name>
    <name type="common">European centipede</name>
    <name type="synonym">Geophilus maritimus</name>
    <dbReference type="NCBI Taxonomy" id="126957"/>
    <lineage>
        <taxon>Eukaryota</taxon>
        <taxon>Metazoa</taxon>
        <taxon>Ecdysozoa</taxon>
        <taxon>Arthropoda</taxon>
        <taxon>Myriapoda</taxon>
        <taxon>Chilopoda</taxon>
        <taxon>Pleurostigmophora</taxon>
        <taxon>Geophilomorpha</taxon>
        <taxon>Linotaeniidae</taxon>
        <taxon>Strigamia</taxon>
    </lineage>
</organism>
<name>T1J1C7_STRMM</name>
<dbReference type="OMA" id="CHNCPEP"/>
<reference evidence="6" key="1">
    <citation type="submission" date="2011-05" db="EMBL/GenBank/DDBJ databases">
        <authorList>
            <person name="Richards S.R."/>
            <person name="Qu J."/>
            <person name="Jiang H."/>
            <person name="Jhangiani S.N."/>
            <person name="Agravi P."/>
            <person name="Goodspeed R."/>
            <person name="Gross S."/>
            <person name="Mandapat C."/>
            <person name="Jackson L."/>
            <person name="Mathew T."/>
            <person name="Pu L."/>
            <person name="Thornton R."/>
            <person name="Saada N."/>
            <person name="Wilczek-Boney K.B."/>
            <person name="Lee S."/>
            <person name="Kovar C."/>
            <person name="Wu Y."/>
            <person name="Scherer S.E."/>
            <person name="Worley K.C."/>
            <person name="Muzny D.M."/>
            <person name="Gibbs R."/>
        </authorList>
    </citation>
    <scope>NUCLEOTIDE SEQUENCE</scope>
    <source>
        <strain evidence="6">Brora</strain>
    </source>
</reference>
<proteinExistence type="inferred from homology"/>
<dbReference type="PANTHER" id="PTHR21719">
    <property type="entry name" value="FI06402P-RELATED"/>
    <property type="match status" value="1"/>
</dbReference>
<keyword evidence="3" id="KW-0732">Signal</keyword>
<accession>T1J1C7</accession>
<evidence type="ECO:0000256" key="3">
    <source>
        <dbReference type="SAM" id="SignalP"/>
    </source>
</evidence>
<dbReference type="Gene3D" id="2.10.90.10">
    <property type="entry name" value="Cystine-knot cytokines"/>
    <property type="match status" value="1"/>
</dbReference>